<comment type="caution">
    <text evidence="3">The sequence shown here is derived from an EMBL/GenBank/DDBJ whole genome shotgun (WGS) entry which is preliminary data.</text>
</comment>
<evidence type="ECO:0000256" key="2">
    <source>
        <dbReference type="SAM" id="SignalP"/>
    </source>
</evidence>
<evidence type="ECO:0000313" key="3">
    <source>
        <dbReference type="EMBL" id="HFM96472.1"/>
    </source>
</evidence>
<dbReference type="SUPFAM" id="SSF48452">
    <property type="entry name" value="TPR-like"/>
    <property type="match status" value="1"/>
</dbReference>
<sequence length="295" mass="32537">MARKLTFVSLIAVLGFWGAAQPVLQAQALTPHVPQLEAKQLEEVGLTLLQESLQLAQLQQYELAVPRAALASQLIPGNSEVWSLLGGLYLQNNEIDKGITALQRSHKLDSQNSSVLFALGSAYFQKGDYNASVEYLTSGLKIKPDVTGALFDLGNSYLMLRRYPDAVKQYEKAVAKDKEFWPAINNIGLVEYEKGNVDAAIRQWRRAADLDPKAAEPRLAIAVALYKKGDREQGWKLGEDALGLDSRYADLAFLKENLWGDRLLADAKLFLETPRMKASSGQLEGETPTQSSSGR</sequence>
<feature type="chain" id="PRO_5028122653" evidence="2">
    <location>
        <begin position="26"/>
        <end position="295"/>
    </location>
</feature>
<feature type="repeat" description="TPR" evidence="1">
    <location>
        <begin position="113"/>
        <end position="146"/>
    </location>
</feature>
<proteinExistence type="predicted"/>
<dbReference type="InterPro" id="IPR019734">
    <property type="entry name" value="TPR_rpt"/>
</dbReference>
<feature type="repeat" description="TPR" evidence="1">
    <location>
        <begin position="147"/>
        <end position="180"/>
    </location>
</feature>
<keyword evidence="1" id="KW-0802">TPR repeat</keyword>
<dbReference type="Pfam" id="PF13414">
    <property type="entry name" value="TPR_11"/>
    <property type="match status" value="1"/>
</dbReference>
<accession>A0A7C3PA93</accession>
<organism evidence="3">
    <name type="scientific">Oscillatoriales cyanobacterium SpSt-418</name>
    <dbReference type="NCBI Taxonomy" id="2282169"/>
    <lineage>
        <taxon>Bacteria</taxon>
        <taxon>Bacillati</taxon>
        <taxon>Cyanobacteriota</taxon>
        <taxon>Cyanophyceae</taxon>
        <taxon>Oscillatoriophycideae</taxon>
        <taxon>Oscillatoriales</taxon>
    </lineage>
</organism>
<evidence type="ECO:0000256" key="1">
    <source>
        <dbReference type="PROSITE-ProRule" id="PRU00339"/>
    </source>
</evidence>
<dbReference type="Pfam" id="PF13432">
    <property type="entry name" value="TPR_16"/>
    <property type="match status" value="1"/>
</dbReference>
<protein>
    <submittedName>
        <fullName evidence="3">Tetratricopeptide repeat protein</fullName>
    </submittedName>
</protein>
<dbReference type="InterPro" id="IPR011990">
    <property type="entry name" value="TPR-like_helical_dom_sf"/>
</dbReference>
<dbReference type="SMART" id="SM00028">
    <property type="entry name" value="TPR"/>
    <property type="match status" value="5"/>
</dbReference>
<dbReference type="AlphaFoldDB" id="A0A7C3PA93"/>
<feature type="repeat" description="TPR" evidence="1">
    <location>
        <begin position="181"/>
        <end position="214"/>
    </location>
</feature>
<keyword evidence="2" id="KW-0732">Signal</keyword>
<dbReference type="EMBL" id="DSRU01000024">
    <property type="protein sequence ID" value="HFM96472.1"/>
    <property type="molecule type" value="Genomic_DNA"/>
</dbReference>
<feature type="signal peptide" evidence="2">
    <location>
        <begin position="1"/>
        <end position="25"/>
    </location>
</feature>
<feature type="repeat" description="TPR" evidence="1">
    <location>
        <begin position="79"/>
        <end position="112"/>
    </location>
</feature>
<dbReference type="Gene3D" id="1.25.40.10">
    <property type="entry name" value="Tetratricopeptide repeat domain"/>
    <property type="match status" value="1"/>
</dbReference>
<dbReference type="PROSITE" id="PS50005">
    <property type="entry name" value="TPR"/>
    <property type="match status" value="4"/>
</dbReference>
<reference evidence="3" key="1">
    <citation type="journal article" date="2020" name="mSystems">
        <title>Genome- and Community-Level Interaction Insights into Carbon Utilization and Element Cycling Functions of Hydrothermarchaeota in Hydrothermal Sediment.</title>
        <authorList>
            <person name="Zhou Z."/>
            <person name="Liu Y."/>
            <person name="Xu W."/>
            <person name="Pan J."/>
            <person name="Luo Z.H."/>
            <person name="Li M."/>
        </authorList>
    </citation>
    <scope>NUCLEOTIDE SEQUENCE [LARGE SCALE GENOMIC DNA]</scope>
    <source>
        <strain evidence="3">SpSt-418</strain>
    </source>
</reference>
<name>A0A7C3PA93_9CYAN</name>
<dbReference type="PANTHER" id="PTHR12558">
    <property type="entry name" value="CELL DIVISION CYCLE 16,23,27"/>
    <property type="match status" value="1"/>
</dbReference>
<gene>
    <name evidence="3" type="ORF">ENR64_01650</name>
</gene>
<dbReference type="PANTHER" id="PTHR12558:SF13">
    <property type="entry name" value="CELL DIVISION CYCLE PROTEIN 27 HOMOLOG"/>
    <property type="match status" value="1"/>
</dbReference>